<dbReference type="EMBL" id="CABPSD010000001">
    <property type="protein sequence ID" value="VVD68417.1"/>
    <property type="molecule type" value="Genomic_DNA"/>
</dbReference>
<dbReference type="Proteomes" id="UP000368474">
    <property type="component" value="Unassembled WGS sequence"/>
</dbReference>
<proteinExistence type="predicted"/>
<dbReference type="InterPro" id="IPR011990">
    <property type="entry name" value="TPR-like_helical_dom_sf"/>
</dbReference>
<dbReference type="Gene3D" id="1.25.40.10">
    <property type="entry name" value="Tetratricopeptide repeat domain"/>
    <property type="match status" value="1"/>
</dbReference>
<name>A0A5E4RYR4_9BURK</name>
<evidence type="ECO:0000313" key="2">
    <source>
        <dbReference type="Proteomes" id="UP000368474"/>
    </source>
</evidence>
<accession>A0A5E4RYR4</accession>
<sequence length="483" mass="52486">MVVNEVTKLPASPYVNKHFDESGIEDIRRSIAAFDAEMRPERGALEGQRQVIGQFRDAMTQTSSVGRFRQLFGMSGSQWRRSDAVTCHIASYYVGLRVELARIGQPAFDDACRRQLHSLTPEARTEMLAHPMLGDLGAIVLTTPGVGLRCPLTTAGMGDAGIHLTQAEAVSLLGASVRPDESRTILQALSELTLSDLSMNATYALLNLALDADGKVPESLDGNAFRKLFCDLFDALWRDKHAESATLAASNFFAQEGDNLRLGHIDWVSAKAADAQVQRVRGMSLLCLGGERSRVRQELRLASALHAELAAGRYEGVRRYDIAATTYLAAASKHEALSHLDAAAFAYGFAAKNFARCPGKAASMRAALEQAVQCHGKGSATSAAHLVVECADIYAVRGASEEAVALYEEAAKQFIRLGNRDEAQRNTARAKDHRIHVDIRVINHVLDSRRVMAHRLRGTGMETVAAMRPDERAPDAPDPVAPT</sequence>
<protein>
    <recommendedName>
        <fullName evidence="3">Tetratricopeptide repeat protein</fullName>
    </recommendedName>
</protein>
<organism evidence="1 2">
    <name type="scientific">Pandoraea morbifera</name>
    <dbReference type="NCBI Taxonomy" id="2508300"/>
    <lineage>
        <taxon>Bacteria</taxon>
        <taxon>Pseudomonadati</taxon>
        <taxon>Pseudomonadota</taxon>
        <taxon>Betaproteobacteria</taxon>
        <taxon>Burkholderiales</taxon>
        <taxon>Burkholderiaceae</taxon>
        <taxon>Pandoraea</taxon>
    </lineage>
</organism>
<gene>
    <name evidence="1" type="ORF">PMO31116_00472</name>
</gene>
<evidence type="ECO:0008006" key="3">
    <source>
        <dbReference type="Google" id="ProtNLM"/>
    </source>
</evidence>
<keyword evidence="2" id="KW-1185">Reference proteome</keyword>
<dbReference type="AlphaFoldDB" id="A0A5E4RYR4"/>
<reference evidence="1 2" key="1">
    <citation type="submission" date="2019-08" db="EMBL/GenBank/DDBJ databases">
        <authorList>
            <person name="Peeters C."/>
        </authorList>
    </citation>
    <scope>NUCLEOTIDE SEQUENCE [LARGE SCALE GENOMIC DNA]</scope>
    <source>
        <strain evidence="1 2">LMG 31116</strain>
    </source>
</reference>
<dbReference type="RefSeq" id="WP_150565274.1">
    <property type="nucleotide sequence ID" value="NZ_CABPSD010000001.1"/>
</dbReference>
<dbReference type="Pfam" id="PF14938">
    <property type="entry name" value="SNAP"/>
    <property type="match status" value="1"/>
</dbReference>
<evidence type="ECO:0000313" key="1">
    <source>
        <dbReference type="EMBL" id="VVD68417.1"/>
    </source>
</evidence>